<gene>
    <name evidence="1" type="ORF">NUW54_g8710</name>
</gene>
<reference evidence="1" key="1">
    <citation type="submission" date="2022-08" db="EMBL/GenBank/DDBJ databases">
        <title>Genome Sequence of Pycnoporus sanguineus.</title>
        <authorList>
            <person name="Buettner E."/>
        </authorList>
    </citation>
    <scope>NUCLEOTIDE SEQUENCE</scope>
    <source>
        <strain evidence="1">CG-C14</strain>
    </source>
</reference>
<keyword evidence="2" id="KW-1185">Reference proteome</keyword>
<evidence type="ECO:0000313" key="1">
    <source>
        <dbReference type="EMBL" id="KAJ2989660.1"/>
    </source>
</evidence>
<dbReference type="EMBL" id="JANSHE010002756">
    <property type="protein sequence ID" value="KAJ2989660.1"/>
    <property type="molecule type" value="Genomic_DNA"/>
</dbReference>
<name>A0ACC1PEH0_9APHY</name>
<organism evidence="1 2">
    <name type="scientific">Trametes sanguinea</name>
    <dbReference type="NCBI Taxonomy" id="158606"/>
    <lineage>
        <taxon>Eukaryota</taxon>
        <taxon>Fungi</taxon>
        <taxon>Dikarya</taxon>
        <taxon>Basidiomycota</taxon>
        <taxon>Agaricomycotina</taxon>
        <taxon>Agaricomycetes</taxon>
        <taxon>Polyporales</taxon>
        <taxon>Polyporaceae</taxon>
        <taxon>Trametes</taxon>
    </lineage>
</organism>
<protein>
    <submittedName>
        <fullName evidence="1">Uncharacterized protein</fullName>
    </submittedName>
</protein>
<evidence type="ECO:0000313" key="2">
    <source>
        <dbReference type="Proteomes" id="UP001144978"/>
    </source>
</evidence>
<comment type="caution">
    <text evidence="1">The sequence shown here is derived from an EMBL/GenBank/DDBJ whole genome shotgun (WGS) entry which is preliminary data.</text>
</comment>
<accession>A0ACC1PEH0</accession>
<sequence>MSRSAADSPDPVTCARWNAAPKSTSRSENQDDQVFDSSKVFKKIVDSVDLSALGQTYRVAGPFTPSGVPDEPVQRLFRSLPFMQASIVFDFSAGDRPLHNYHQQLDNGLDDGFDSIERSLAARDALPAPTTNGMQPEALCPNPSLICGVSGCSLAFSRALVLSCSRALVFPLVPLAVLSVPFSSMFSRAPRSLHCCSVVPCSINTTGST</sequence>
<dbReference type="Proteomes" id="UP001144978">
    <property type="component" value="Unassembled WGS sequence"/>
</dbReference>
<proteinExistence type="predicted"/>